<feature type="region of interest" description="Disordered" evidence="1">
    <location>
        <begin position="1"/>
        <end position="52"/>
    </location>
</feature>
<dbReference type="Proteomes" id="UP000716291">
    <property type="component" value="Unassembled WGS sequence"/>
</dbReference>
<dbReference type="Pfam" id="PF09365">
    <property type="entry name" value="DUF2461"/>
    <property type="match status" value="1"/>
</dbReference>
<dbReference type="OrthoDB" id="2537769at2759"/>
<dbReference type="PANTHER" id="PTHR36452">
    <property type="entry name" value="CHROMOSOME 12, WHOLE GENOME SHOTGUN SEQUENCE"/>
    <property type="match status" value="1"/>
</dbReference>
<evidence type="ECO:0008006" key="4">
    <source>
        <dbReference type="Google" id="ProtNLM"/>
    </source>
</evidence>
<sequence>MAGGRKRRLVKYEEDSDFEEEKTTKKSKTTDDEEDQDMQVISESSFRPSKMTIPRPAHGPFPDALSADSLEFLASLAENNDRDFMHVKAKEWERTRKDFTDFVGLLAKEIHQVDPSVRLEQPKHAVYRQHRDLRFTNDKRPYKTNLSASFSRSGRKFLDAGYHLSIQPGDQSFFAAGIWQPGKTMLENIRQNMIRHGNLLREALSTEAVQEVFGQTGTAILSDEDKLKVAPKNVARDHPEIELLRYKSVVVVKTFTDQEVVSEGFIEKVMDAAEALVPLVAVLNAWV</sequence>
<feature type="compositionally biased region" description="Basic and acidic residues" evidence="1">
    <location>
        <begin position="21"/>
        <end position="30"/>
    </location>
</feature>
<organism evidence="2 3">
    <name type="scientific">Rhizopus oryzae</name>
    <name type="common">Mucormycosis agent</name>
    <name type="synonym">Rhizopus arrhizus var. delemar</name>
    <dbReference type="NCBI Taxonomy" id="64495"/>
    <lineage>
        <taxon>Eukaryota</taxon>
        <taxon>Fungi</taxon>
        <taxon>Fungi incertae sedis</taxon>
        <taxon>Mucoromycota</taxon>
        <taxon>Mucoromycotina</taxon>
        <taxon>Mucoromycetes</taxon>
        <taxon>Mucorales</taxon>
        <taxon>Mucorineae</taxon>
        <taxon>Rhizopodaceae</taxon>
        <taxon>Rhizopus</taxon>
    </lineage>
</organism>
<dbReference type="PANTHER" id="PTHR36452:SF1">
    <property type="entry name" value="DUF2461 DOMAIN-CONTAINING PROTEIN"/>
    <property type="match status" value="1"/>
</dbReference>
<dbReference type="AlphaFoldDB" id="A0A9P6X0B3"/>
<proteinExistence type="predicted"/>
<evidence type="ECO:0000313" key="3">
    <source>
        <dbReference type="Proteomes" id="UP000716291"/>
    </source>
</evidence>
<reference evidence="2" key="1">
    <citation type="journal article" date="2020" name="Microb. Genom.">
        <title>Genetic diversity of clinical and environmental Mucorales isolates obtained from an investigation of mucormycosis cases among solid organ transplant recipients.</title>
        <authorList>
            <person name="Nguyen M.H."/>
            <person name="Kaul D."/>
            <person name="Muto C."/>
            <person name="Cheng S.J."/>
            <person name="Richter R.A."/>
            <person name="Bruno V.M."/>
            <person name="Liu G."/>
            <person name="Beyhan S."/>
            <person name="Sundermann A.J."/>
            <person name="Mounaud S."/>
            <person name="Pasculle A.W."/>
            <person name="Nierman W.C."/>
            <person name="Driscoll E."/>
            <person name="Cumbie R."/>
            <person name="Clancy C.J."/>
            <person name="Dupont C.L."/>
        </authorList>
    </citation>
    <scope>NUCLEOTIDE SEQUENCE</scope>
    <source>
        <strain evidence="2">GL11</strain>
    </source>
</reference>
<comment type="caution">
    <text evidence="2">The sequence shown here is derived from an EMBL/GenBank/DDBJ whole genome shotgun (WGS) entry which is preliminary data.</text>
</comment>
<dbReference type="InterPro" id="IPR012808">
    <property type="entry name" value="CHP02453"/>
</dbReference>
<dbReference type="NCBIfam" id="TIGR02453">
    <property type="entry name" value="TIGR02453 family protein"/>
    <property type="match status" value="1"/>
</dbReference>
<evidence type="ECO:0000313" key="2">
    <source>
        <dbReference type="EMBL" id="KAG1302431.1"/>
    </source>
</evidence>
<evidence type="ECO:0000256" key="1">
    <source>
        <dbReference type="SAM" id="MobiDB-lite"/>
    </source>
</evidence>
<name>A0A9P6X0B3_RHIOR</name>
<dbReference type="EMBL" id="JAANQT010002440">
    <property type="protein sequence ID" value="KAG1302431.1"/>
    <property type="molecule type" value="Genomic_DNA"/>
</dbReference>
<accession>A0A9P6X0B3</accession>
<protein>
    <recommendedName>
        <fullName evidence="4">TIGR02453 family protein</fullName>
    </recommendedName>
</protein>
<keyword evidence="3" id="KW-1185">Reference proteome</keyword>
<gene>
    <name evidence="2" type="ORF">G6F64_010932</name>
</gene>